<evidence type="ECO:0000256" key="1">
    <source>
        <dbReference type="SAM" id="Phobius"/>
    </source>
</evidence>
<feature type="transmembrane region" description="Helical" evidence="1">
    <location>
        <begin position="147"/>
        <end position="170"/>
    </location>
</feature>
<dbReference type="Gene3D" id="1.20.144.10">
    <property type="entry name" value="Phosphatidic acid phosphatase type 2/haloperoxidase"/>
    <property type="match status" value="1"/>
</dbReference>
<keyword evidence="1" id="KW-0812">Transmembrane</keyword>
<keyword evidence="1" id="KW-1133">Transmembrane helix</keyword>
<dbReference type="InterPro" id="IPR000326">
    <property type="entry name" value="PAP2/HPO"/>
</dbReference>
<gene>
    <name evidence="3" type="ORF">GCM10023175_59630</name>
</gene>
<feature type="transmembrane region" description="Helical" evidence="1">
    <location>
        <begin position="83"/>
        <end position="105"/>
    </location>
</feature>
<dbReference type="SMART" id="SM00014">
    <property type="entry name" value="acidPPc"/>
    <property type="match status" value="1"/>
</dbReference>
<evidence type="ECO:0000313" key="4">
    <source>
        <dbReference type="Proteomes" id="UP001501598"/>
    </source>
</evidence>
<feature type="transmembrane region" description="Helical" evidence="1">
    <location>
        <begin position="117"/>
        <end position="135"/>
    </location>
</feature>
<protein>
    <recommendedName>
        <fullName evidence="2">Phosphatidic acid phosphatase type 2/haloperoxidase domain-containing protein</fullName>
    </recommendedName>
</protein>
<accession>A0ABP8S2E4</accession>
<dbReference type="SUPFAM" id="SSF48317">
    <property type="entry name" value="Acid phosphatase/Vanadium-dependent haloperoxidase"/>
    <property type="match status" value="1"/>
</dbReference>
<sequence>MIHYPAALVQAAVGGAGLLVLGVAVGGTDGPVRLDTLIAGTVSRNPPWPATALAVDWLGEPVGAALLAVLVAGIMLLAARPRYAAVVVLVQPLILVVADGLKLVVGRTIHGGSLSFPSGHTAGAVAFALMLALFLADVGGLRTVGRVVVVVGAAVVVGSVAGWAQIVVGAHYPTDTVGGLLLAVALVPLTALVVDRVADRRGRSPSPSRDDAGLR</sequence>
<dbReference type="EMBL" id="BAABGT010000099">
    <property type="protein sequence ID" value="GAA4556745.1"/>
    <property type="molecule type" value="Genomic_DNA"/>
</dbReference>
<dbReference type="Proteomes" id="UP001501598">
    <property type="component" value="Unassembled WGS sequence"/>
</dbReference>
<dbReference type="Pfam" id="PF01569">
    <property type="entry name" value="PAP2"/>
    <property type="match status" value="1"/>
</dbReference>
<keyword evidence="4" id="KW-1185">Reference proteome</keyword>
<feature type="domain" description="Phosphatidic acid phosphatase type 2/haloperoxidase" evidence="2">
    <location>
        <begin position="53"/>
        <end position="191"/>
    </location>
</feature>
<feature type="transmembrane region" description="Helical" evidence="1">
    <location>
        <begin position="176"/>
        <end position="194"/>
    </location>
</feature>
<evidence type="ECO:0000313" key="3">
    <source>
        <dbReference type="EMBL" id="GAA4556745.1"/>
    </source>
</evidence>
<name>A0ABP8S2E4_9PSEU</name>
<evidence type="ECO:0000259" key="2">
    <source>
        <dbReference type="SMART" id="SM00014"/>
    </source>
</evidence>
<feature type="transmembrane region" description="Helical" evidence="1">
    <location>
        <begin position="50"/>
        <end position="76"/>
    </location>
</feature>
<reference evidence="4" key="1">
    <citation type="journal article" date="2019" name="Int. J. Syst. Evol. Microbiol.">
        <title>The Global Catalogue of Microorganisms (GCM) 10K type strain sequencing project: providing services to taxonomists for standard genome sequencing and annotation.</title>
        <authorList>
            <consortium name="The Broad Institute Genomics Platform"/>
            <consortium name="The Broad Institute Genome Sequencing Center for Infectious Disease"/>
            <person name="Wu L."/>
            <person name="Ma J."/>
        </authorList>
    </citation>
    <scope>NUCLEOTIDE SEQUENCE [LARGE SCALE GENOMIC DNA]</scope>
    <source>
        <strain evidence="4">JCM 17906</strain>
    </source>
</reference>
<keyword evidence="1" id="KW-0472">Membrane</keyword>
<proteinExistence type="predicted"/>
<comment type="caution">
    <text evidence="3">The sequence shown here is derived from an EMBL/GenBank/DDBJ whole genome shotgun (WGS) entry which is preliminary data.</text>
</comment>
<organism evidence="3 4">
    <name type="scientific">Pseudonocardia xishanensis</name>
    <dbReference type="NCBI Taxonomy" id="630995"/>
    <lineage>
        <taxon>Bacteria</taxon>
        <taxon>Bacillati</taxon>
        <taxon>Actinomycetota</taxon>
        <taxon>Actinomycetes</taxon>
        <taxon>Pseudonocardiales</taxon>
        <taxon>Pseudonocardiaceae</taxon>
        <taxon>Pseudonocardia</taxon>
    </lineage>
</organism>
<dbReference type="InterPro" id="IPR036938">
    <property type="entry name" value="PAP2/HPO_sf"/>
</dbReference>